<dbReference type="Proteomes" id="UP000641646">
    <property type="component" value="Unassembled WGS sequence"/>
</dbReference>
<gene>
    <name evidence="1" type="ORF">H6G03_32280</name>
</gene>
<proteinExistence type="predicted"/>
<keyword evidence="2" id="KW-1185">Reference proteome</keyword>
<dbReference type="AlphaFoldDB" id="A0A926ZK94"/>
<reference evidence="1" key="2">
    <citation type="submission" date="2020-08" db="EMBL/GenBank/DDBJ databases">
        <authorList>
            <person name="Chen M."/>
            <person name="Teng W."/>
            <person name="Zhao L."/>
            <person name="Hu C."/>
            <person name="Zhou Y."/>
            <person name="Han B."/>
            <person name="Song L."/>
            <person name="Shu W."/>
        </authorList>
    </citation>
    <scope>NUCLEOTIDE SEQUENCE</scope>
    <source>
        <strain evidence="1">FACHB-1375</strain>
    </source>
</reference>
<sequence>MTAKKVPVEVVAHGVVKGAAVFTNPAECLRDIVLAYTEYKIVAEQEQTKRRGIEAREKAIIAQINAQREALIKYLNRSFDERAENFRFLFEKVDRAIADGNNNQLTLALNSITEIAKSSPFKDLADLSSVRAALDDPDHQWEF</sequence>
<dbReference type="EMBL" id="JACJPW010000137">
    <property type="protein sequence ID" value="MBD2185690.1"/>
    <property type="molecule type" value="Genomic_DNA"/>
</dbReference>
<evidence type="ECO:0000313" key="2">
    <source>
        <dbReference type="Proteomes" id="UP000641646"/>
    </source>
</evidence>
<reference evidence="1" key="1">
    <citation type="journal article" date="2015" name="ISME J.">
        <title>Draft Genome Sequence of Streptomyces incarnatus NRRL8089, which Produces the Nucleoside Antibiotic Sinefungin.</title>
        <authorList>
            <person name="Oshima K."/>
            <person name="Hattori M."/>
            <person name="Shimizu H."/>
            <person name="Fukuda K."/>
            <person name="Nemoto M."/>
            <person name="Inagaki K."/>
            <person name="Tamura T."/>
        </authorList>
    </citation>
    <scope>NUCLEOTIDE SEQUENCE</scope>
    <source>
        <strain evidence="1">FACHB-1375</strain>
    </source>
</reference>
<accession>A0A926ZK94</accession>
<evidence type="ECO:0000313" key="1">
    <source>
        <dbReference type="EMBL" id="MBD2185690.1"/>
    </source>
</evidence>
<organism evidence="1 2">
    <name type="scientific">Aerosakkonema funiforme FACHB-1375</name>
    <dbReference type="NCBI Taxonomy" id="2949571"/>
    <lineage>
        <taxon>Bacteria</taxon>
        <taxon>Bacillati</taxon>
        <taxon>Cyanobacteriota</taxon>
        <taxon>Cyanophyceae</taxon>
        <taxon>Oscillatoriophycideae</taxon>
        <taxon>Aerosakkonematales</taxon>
        <taxon>Aerosakkonemataceae</taxon>
        <taxon>Aerosakkonema</taxon>
    </lineage>
</organism>
<dbReference type="RefSeq" id="WP_190474237.1">
    <property type="nucleotide sequence ID" value="NZ_JACJPW010000137.1"/>
</dbReference>
<protein>
    <submittedName>
        <fullName evidence="1">Uncharacterized protein</fullName>
    </submittedName>
</protein>
<name>A0A926ZK94_9CYAN</name>
<comment type="caution">
    <text evidence="1">The sequence shown here is derived from an EMBL/GenBank/DDBJ whole genome shotgun (WGS) entry which is preliminary data.</text>
</comment>